<comment type="caution">
    <text evidence="1">The sequence shown here is derived from an EMBL/GenBank/DDBJ whole genome shotgun (WGS) entry which is preliminary data.</text>
</comment>
<protein>
    <submittedName>
        <fullName evidence="1">Uncharacterized protein</fullName>
    </submittedName>
</protein>
<organism evidence="1 2">
    <name type="scientific">Coemansia nantahalensis</name>
    <dbReference type="NCBI Taxonomy" id="2789366"/>
    <lineage>
        <taxon>Eukaryota</taxon>
        <taxon>Fungi</taxon>
        <taxon>Fungi incertae sedis</taxon>
        <taxon>Zoopagomycota</taxon>
        <taxon>Kickxellomycotina</taxon>
        <taxon>Kickxellomycetes</taxon>
        <taxon>Kickxellales</taxon>
        <taxon>Kickxellaceae</taxon>
        <taxon>Coemansia</taxon>
    </lineage>
</organism>
<keyword evidence="2" id="KW-1185">Reference proteome</keyword>
<accession>A0ACC1JY74</accession>
<reference evidence="1" key="1">
    <citation type="submission" date="2022-07" db="EMBL/GenBank/DDBJ databases">
        <title>Phylogenomic reconstructions and comparative analyses of Kickxellomycotina fungi.</title>
        <authorList>
            <person name="Reynolds N.K."/>
            <person name="Stajich J.E."/>
            <person name="Barry K."/>
            <person name="Grigoriev I.V."/>
            <person name="Crous P."/>
            <person name="Smith M.E."/>
        </authorList>
    </citation>
    <scope>NUCLEOTIDE SEQUENCE</scope>
    <source>
        <strain evidence="1">CBS 109366</strain>
    </source>
</reference>
<sequence length="129" mass="14560">MYTDDSKNYEEEFEEKDGAGNVVNKGRKEFVKTKRMYPYFMLKTRYRMLVIGFFLVSFPFTLIGNPLSVALYYEGNAKTAGGEKANLTGPRALFLGCAAVYIYCIVSGIGMFLLAWRTKTFGNPQQTTA</sequence>
<name>A0ACC1JY74_9FUNG</name>
<evidence type="ECO:0000313" key="2">
    <source>
        <dbReference type="Proteomes" id="UP001140234"/>
    </source>
</evidence>
<proteinExistence type="predicted"/>
<dbReference type="EMBL" id="JANBUJ010000910">
    <property type="protein sequence ID" value="KAJ2769566.1"/>
    <property type="molecule type" value="Genomic_DNA"/>
</dbReference>
<evidence type="ECO:0000313" key="1">
    <source>
        <dbReference type="EMBL" id="KAJ2769566.1"/>
    </source>
</evidence>
<gene>
    <name evidence="1" type="ORF">IWQ57_003050</name>
</gene>
<dbReference type="Proteomes" id="UP001140234">
    <property type="component" value="Unassembled WGS sequence"/>
</dbReference>